<feature type="binding site" evidence="10">
    <location>
        <position position="252"/>
    </location>
    <ligand>
        <name>Mn(2+)</name>
        <dbReference type="ChEBI" id="CHEBI:29035"/>
    </ligand>
</feature>
<keyword evidence="7 10" id="KW-0238">DNA-binding</keyword>
<comment type="subunit">
    <text evidence="9 10">Homodimer, forms a heterotetramer with a Cas2 homodimer.</text>
</comment>
<dbReference type="Gene3D" id="1.20.120.920">
    <property type="entry name" value="CRISPR-associated endonuclease Cas1, C-terminal domain"/>
    <property type="match status" value="1"/>
</dbReference>
<dbReference type="InterPro" id="IPR042211">
    <property type="entry name" value="CRISPR-assoc_Cas1_N"/>
</dbReference>
<keyword evidence="2 10" id="KW-0479">Metal-binding</keyword>
<evidence type="ECO:0000256" key="7">
    <source>
        <dbReference type="ARBA" id="ARBA00023125"/>
    </source>
</evidence>
<organism evidence="11 12">
    <name type="scientific">Delftia lacustris</name>
    <dbReference type="NCBI Taxonomy" id="558537"/>
    <lineage>
        <taxon>Bacteria</taxon>
        <taxon>Pseudomonadati</taxon>
        <taxon>Pseudomonadota</taxon>
        <taxon>Betaproteobacteria</taxon>
        <taxon>Burkholderiales</taxon>
        <taxon>Comamonadaceae</taxon>
        <taxon>Delftia</taxon>
    </lineage>
</organism>
<comment type="function">
    <text evidence="10">CRISPR (clustered regularly interspaced short palindromic repeat), is an adaptive immune system that provides protection against mobile genetic elements (viruses, transposable elements and conjugative plasmids). CRISPR clusters contain spacers, sequences complementary to antecedent mobile elements, and target invading nucleic acids. CRISPR clusters are transcribed and processed into CRISPR RNA (crRNA). Acts as a dsDNA endonuclease. Involved in the integration of spacer DNA into the CRISPR cassette.</text>
</comment>
<evidence type="ECO:0000256" key="8">
    <source>
        <dbReference type="ARBA" id="ARBA00023211"/>
    </source>
</evidence>
<dbReference type="InterPro" id="IPR050646">
    <property type="entry name" value="Cas1"/>
</dbReference>
<dbReference type="Proteomes" id="UP000183417">
    <property type="component" value="Unassembled WGS sequence"/>
</dbReference>
<keyword evidence="3 10" id="KW-0255">Endonuclease</keyword>
<dbReference type="RefSeq" id="WP_034368861.1">
    <property type="nucleotide sequence ID" value="NZ_AP025556.1"/>
</dbReference>
<evidence type="ECO:0000256" key="1">
    <source>
        <dbReference type="ARBA" id="ARBA00022722"/>
    </source>
</evidence>
<dbReference type="CDD" id="cd09721">
    <property type="entry name" value="Cas1_I-C"/>
    <property type="match status" value="1"/>
</dbReference>
<keyword evidence="5 10" id="KW-0460">Magnesium</keyword>
<evidence type="ECO:0000256" key="5">
    <source>
        <dbReference type="ARBA" id="ARBA00022842"/>
    </source>
</evidence>
<keyword evidence="8 10" id="KW-0464">Manganese</keyword>
<protein>
    <recommendedName>
        <fullName evidence="10">CRISPR-associated endonuclease Cas1</fullName>
        <ecNumber evidence="10">3.1.-.-</ecNumber>
    </recommendedName>
</protein>
<dbReference type="EMBL" id="FNPE01000018">
    <property type="protein sequence ID" value="SDZ33636.1"/>
    <property type="molecule type" value="Genomic_DNA"/>
</dbReference>
<dbReference type="Pfam" id="PF01867">
    <property type="entry name" value="Cas_Cas1"/>
    <property type="match status" value="1"/>
</dbReference>
<sequence length="346" mass="39078">MRRQLNTLYVTTEGAWLRKDGANIVMEVEQRERARLPVHMLESLVCFGRVLVSPPLMGYCAEQGICTSFLTPNGRFLARVEGPVSGNVLLRRQQYRVSDDPGRCAAIVHNILLGKLHNQRAVLGRALRDHGDKLEPEAEAALTHAYRRLGRIADKLPGETSLDMLRGYEGEAAQAYFGVFDMLIRVDSPAMRFQGRSRRPPRDAVNALLSFLYTLVTHDCRSALESVGLDPAVGFLHRDRPGRPSLALDLLEEFRPLLADRLALSLINRKQLGERDFQTMDNGAVLLTEASRKTVLTAYQERKREELRHAFIEEKAAIGLFPFIQAQLLARHLRGDLDAYPPFLWK</sequence>
<feature type="binding site" evidence="10">
    <location>
        <position position="169"/>
    </location>
    <ligand>
        <name>Mn(2+)</name>
        <dbReference type="ChEBI" id="CHEBI:29035"/>
    </ligand>
</feature>
<gene>
    <name evidence="10" type="primary">cas1</name>
    <name evidence="11" type="ORF">SAMN05421547_11888</name>
</gene>
<evidence type="ECO:0000256" key="6">
    <source>
        <dbReference type="ARBA" id="ARBA00023118"/>
    </source>
</evidence>
<evidence type="ECO:0000256" key="3">
    <source>
        <dbReference type="ARBA" id="ARBA00022759"/>
    </source>
</evidence>
<dbReference type="Gene3D" id="3.100.10.20">
    <property type="entry name" value="CRISPR-associated endonuclease Cas1, N-terminal domain"/>
    <property type="match status" value="1"/>
</dbReference>
<dbReference type="GO" id="GO:0016787">
    <property type="term" value="F:hydrolase activity"/>
    <property type="evidence" value="ECO:0007669"/>
    <property type="project" value="UniProtKB-KW"/>
</dbReference>
<dbReference type="GO" id="GO:0003677">
    <property type="term" value="F:DNA binding"/>
    <property type="evidence" value="ECO:0007669"/>
    <property type="project" value="UniProtKB-KW"/>
</dbReference>
<feature type="binding site" evidence="10">
    <location>
        <position position="237"/>
    </location>
    <ligand>
        <name>Mn(2+)</name>
        <dbReference type="ChEBI" id="CHEBI:29035"/>
    </ligand>
</feature>
<reference evidence="11 12" key="1">
    <citation type="submission" date="2016-10" db="EMBL/GenBank/DDBJ databases">
        <authorList>
            <person name="de Groot N.N."/>
        </authorList>
    </citation>
    <scope>NUCLEOTIDE SEQUENCE [LARGE SCALE GENOMIC DNA]</scope>
    <source>
        <strain evidence="11 12">LMG 24775</strain>
    </source>
</reference>
<dbReference type="GO" id="GO:0004520">
    <property type="term" value="F:DNA endonuclease activity"/>
    <property type="evidence" value="ECO:0007669"/>
    <property type="project" value="InterPro"/>
</dbReference>
<dbReference type="GeneID" id="94694049"/>
<keyword evidence="1 10" id="KW-0540">Nuclease</keyword>
<dbReference type="AlphaFoldDB" id="A0A1H3S6I2"/>
<dbReference type="NCBIfam" id="TIGR00287">
    <property type="entry name" value="cas1"/>
    <property type="match status" value="1"/>
</dbReference>
<evidence type="ECO:0000256" key="4">
    <source>
        <dbReference type="ARBA" id="ARBA00022801"/>
    </source>
</evidence>
<keyword evidence="6 10" id="KW-0051">Antiviral defense</keyword>
<dbReference type="NCBIfam" id="TIGR03640">
    <property type="entry name" value="cas1_DVULG"/>
    <property type="match status" value="1"/>
</dbReference>
<evidence type="ECO:0000313" key="12">
    <source>
        <dbReference type="Proteomes" id="UP000183417"/>
    </source>
</evidence>
<accession>A0A1H3S6I2</accession>
<dbReference type="InterPro" id="IPR019856">
    <property type="entry name" value="CRISPR-assoc_Cas1_DVULG"/>
</dbReference>
<proteinExistence type="inferred from homology"/>
<evidence type="ECO:0000256" key="9">
    <source>
        <dbReference type="ARBA" id="ARBA00038592"/>
    </source>
</evidence>
<dbReference type="InterPro" id="IPR002729">
    <property type="entry name" value="CRISPR-assoc_Cas1"/>
</dbReference>
<dbReference type="InterPro" id="IPR042206">
    <property type="entry name" value="CRISPR-assoc_Cas1_C"/>
</dbReference>
<dbReference type="EC" id="3.1.-.-" evidence="10"/>
<dbReference type="HAMAP" id="MF_01470">
    <property type="entry name" value="Cas1"/>
    <property type="match status" value="1"/>
</dbReference>
<keyword evidence="4 10" id="KW-0378">Hydrolase</keyword>
<comment type="similarity">
    <text evidence="10">Belongs to the CRISPR-associated endonuclease Cas1 family.</text>
</comment>
<name>A0A1H3S6I2_9BURK</name>
<dbReference type="PANTHER" id="PTHR34353">
    <property type="entry name" value="CRISPR-ASSOCIATED ENDONUCLEASE CAS1 1"/>
    <property type="match status" value="1"/>
</dbReference>
<dbReference type="GO" id="GO:0046872">
    <property type="term" value="F:metal ion binding"/>
    <property type="evidence" value="ECO:0007669"/>
    <property type="project" value="UniProtKB-UniRule"/>
</dbReference>
<dbReference type="PANTHER" id="PTHR34353:SF2">
    <property type="entry name" value="CRISPR-ASSOCIATED ENDONUCLEASE CAS1 1"/>
    <property type="match status" value="1"/>
</dbReference>
<dbReference type="GO" id="GO:0043571">
    <property type="term" value="P:maintenance of CRISPR repeat elements"/>
    <property type="evidence" value="ECO:0007669"/>
    <property type="project" value="UniProtKB-UniRule"/>
</dbReference>
<evidence type="ECO:0000313" key="11">
    <source>
        <dbReference type="EMBL" id="SDZ33636.1"/>
    </source>
</evidence>
<comment type="cofactor">
    <cofactor evidence="10">
        <name>Mg(2+)</name>
        <dbReference type="ChEBI" id="CHEBI:18420"/>
    </cofactor>
    <cofactor evidence="10">
        <name>Mn(2+)</name>
        <dbReference type="ChEBI" id="CHEBI:29035"/>
    </cofactor>
</comment>
<dbReference type="GO" id="GO:0051607">
    <property type="term" value="P:defense response to virus"/>
    <property type="evidence" value="ECO:0007669"/>
    <property type="project" value="UniProtKB-UniRule"/>
</dbReference>
<evidence type="ECO:0000256" key="10">
    <source>
        <dbReference type="HAMAP-Rule" id="MF_01470"/>
    </source>
</evidence>
<evidence type="ECO:0000256" key="2">
    <source>
        <dbReference type="ARBA" id="ARBA00022723"/>
    </source>
</evidence>